<dbReference type="Gene3D" id="3.40.50.10810">
    <property type="entry name" value="Tandem AAA-ATPase domain"/>
    <property type="match status" value="1"/>
</dbReference>
<dbReference type="Gene3D" id="3.40.50.300">
    <property type="entry name" value="P-loop containing nucleotide triphosphate hydrolases"/>
    <property type="match status" value="2"/>
</dbReference>
<feature type="domain" description="RING-type" evidence="11">
    <location>
        <begin position="901"/>
        <end position="954"/>
    </location>
</feature>
<dbReference type="EMBL" id="MU859084">
    <property type="protein sequence ID" value="KAK3954851.1"/>
    <property type="molecule type" value="Genomic_DNA"/>
</dbReference>
<evidence type="ECO:0000256" key="8">
    <source>
        <dbReference type="ARBA" id="ARBA00022840"/>
    </source>
</evidence>
<keyword evidence="7" id="KW-0862">Zinc</keyword>
<dbReference type="SMART" id="SM00490">
    <property type="entry name" value="HELICc"/>
    <property type="match status" value="1"/>
</dbReference>
<keyword evidence="15" id="KW-1185">Reference proteome</keyword>
<evidence type="ECO:0000259" key="11">
    <source>
        <dbReference type="PROSITE" id="PS50089"/>
    </source>
</evidence>
<sequence>MTTPSRATASSTHSSSWQTRTGTSSSNTKPQPTANASSLSDLELDLSVQLELRAQLQEEPETDETKFDLIEIDDKICDIVKDIDRVGSSLGLSMDADFWGSSDGLQSLAGTFTAQQRVRQQGDQVRQQQAQRGQRPQQQQQPHSSYAQQQQQLPQQYAQQRQQQQQQLPLRQLQQTQEHHPQQQGQRQTQQGSHEQGQRPFQQLPQQHESRLDNSEDFQNSFSGFVPRERKRSIGTSLGYEALRDTESSSKRTASGSGTSHPTTFSEPFNASPFAGNDINYFDDDFSFDDFVGDGFDSSPFVDLTGADDTQPVLGQGFAQPSSATLNPTSLFAPFQSNQASYRNPQAGIPHRTSLLAPQGPIPAPQLYNTPGVLPNIRGMWDGPSYNSAVASTSSTSHPSRLARLQLPSFSNNIHSTDTGSLVFPGLPGGLATVDSSRPGTLANGGEYALNNPGSSGTHIPSMTDVISRAATYDFNSMTDAWGNPLDDGLLGALGLDHSLEKEDEIKKLLSNIRPDEDIPPEERGETPPDLKYPLYPHQQLALKWMTDMEEGHNRGGILADDMGLGKTISTLALMASRRAPEGEVATNLIVGPVALIKQWELEIQNKMKEDRRMNVYLYHGGSKKKPWSELRNYDVVLTTYGTLTAQFKKHECYLEKSLDDPNGLGEQAEQRYRLECPMLHHGTKFFRVILDEAQCVKNAKTMSSKAVRQVRANHRWCLTGTPMMNSVSELSSLLRFLQIKPFCEERKFKEAFGSLDHRYKGRDFEKSNAMKQLQALLKAVMLRRMKTTVIDGKPILDLPPKVEHIEHVEFSDEEQTFYKNLQDKSQVIYGRYVRNNTVGKNYSNILVLLLRLRQACCHPHLTDFEAKPENHLAEATMVELAKTLEPAVIDRIKQIKAFECPICYDAIPDPTILLPCGHDICTDCFSALTDRFAIKGIRNGQDGASVAKCPVCRGPADHTKVTNYTSFQAAHMPEALVKAETDDTGYPIGEEGSASGNESDTSDASLGSLSGEKRKRKVKSEGKRPAKDKPEENENWKPTVFDQLRKEANASRNQDARVRLLQYTWDHWQDSAKVTRVTELVDQFQQSNEKTIIFSQWTSHLDLIECSLKFKLNIKYHRYTGNMPRSQRDHAIQEFVEDPDIKVLLVSLKAGNAGLNLTVASRVIVCDPFWNPFIEDQAVDRAYRIGQKREVHIYKILVEETIEDRIIELQNVKRNIVETALDETQSKQLGRLSIEDLNYLFTGRRGGVRGQQE</sequence>
<comment type="caution">
    <text evidence="14">The sequence shown here is derived from an EMBL/GenBank/DDBJ whole genome shotgun (WGS) entry which is preliminary data.</text>
</comment>
<keyword evidence="8" id="KW-0067">ATP-binding</keyword>
<evidence type="ECO:0000259" key="12">
    <source>
        <dbReference type="PROSITE" id="PS51192"/>
    </source>
</evidence>
<dbReference type="Pfam" id="PF00097">
    <property type="entry name" value="zf-C3HC4"/>
    <property type="match status" value="1"/>
</dbReference>
<feature type="compositionally biased region" description="Polar residues" evidence="10">
    <location>
        <begin position="251"/>
        <end position="269"/>
    </location>
</feature>
<keyword evidence="3" id="KW-0547">Nucleotide-binding</keyword>
<dbReference type="InterPro" id="IPR001841">
    <property type="entry name" value="Znf_RING"/>
</dbReference>
<dbReference type="Pfam" id="PF00271">
    <property type="entry name" value="Helicase_C"/>
    <property type="match status" value="1"/>
</dbReference>
<dbReference type="PROSITE" id="PS50089">
    <property type="entry name" value="ZF_RING_2"/>
    <property type="match status" value="1"/>
</dbReference>
<dbReference type="GO" id="GO:0016787">
    <property type="term" value="F:hydrolase activity"/>
    <property type="evidence" value="ECO:0007669"/>
    <property type="project" value="UniProtKB-KW"/>
</dbReference>
<feature type="compositionally biased region" description="Low complexity" evidence="10">
    <location>
        <begin position="115"/>
        <end position="207"/>
    </location>
</feature>
<dbReference type="InterPro" id="IPR049730">
    <property type="entry name" value="SNF2/RAD54-like_C"/>
</dbReference>
<keyword evidence="2" id="KW-0479">Metal-binding</keyword>
<dbReference type="InterPro" id="IPR001650">
    <property type="entry name" value="Helicase_C-like"/>
</dbReference>
<reference evidence="14" key="1">
    <citation type="journal article" date="2023" name="Mol. Phylogenet. Evol.">
        <title>Genome-scale phylogeny and comparative genomics of the fungal order Sordariales.</title>
        <authorList>
            <person name="Hensen N."/>
            <person name="Bonometti L."/>
            <person name="Westerberg I."/>
            <person name="Brannstrom I.O."/>
            <person name="Guillou S."/>
            <person name="Cros-Aarteil S."/>
            <person name="Calhoun S."/>
            <person name="Haridas S."/>
            <person name="Kuo A."/>
            <person name="Mondo S."/>
            <person name="Pangilinan J."/>
            <person name="Riley R."/>
            <person name="LaButti K."/>
            <person name="Andreopoulos B."/>
            <person name="Lipzen A."/>
            <person name="Chen C."/>
            <person name="Yan M."/>
            <person name="Daum C."/>
            <person name="Ng V."/>
            <person name="Clum A."/>
            <person name="Steindorff A."/>
            <person name="Ohm R.A."/>
            <person name="Martin F."/>
            <person name="Silar P."/>
            <person name="Natvig D.O."/>
            <person name="Lalanne C."/>
            <person name="Gautier V."/>
            <person name="Ament-Velasquez S.L."/>
            <person name="Kruys A."/>
            <person name="Hutchinson M.I."/>
            <person name="Powell A.J."/>
            <person name="Barry K."/>
            <person name="Miller A.N."/>
            <person name="Grigoriev I.V."/>
            <person name="Debuchy R."/>
            <person name="Gladieux P."/>
            <person name="Hiltunen Thoren M."/>
            <person name="Johannesson H."/>
        </authorList>
    </citation>
    <scope>NUCLEOTIDE SEQUENCE</scope>
    <source>
        <strain evidence="14">CBS 626.80</strain>
    </source>
</reference>
<feature type="compositionally biased region" description="Polar residues" evidence="10">
    <location>
        <begin position="995"/>
        <end position="1009"/>
    </location>
</feature>
<evidence type="ECO:0000256" key="4">
    <source>
        <dbReference type="ARBA" id="ARBA00022771"/>
    </source>
</evidence>
<keyword evidence="4 9" id="KW-0863">Zinc-finger</keyword>
<feature type="region of interest" description="Disordered" evidence="10">
    <location>
        <begin position="984"/>
        <end position="1040"/>
    </location>
</feature>
<evidence type="ECO:0000313" key="14">
    <source>
        <dbReference type="EMBL" id="KAK3954851.1"/>
    </source>
</evidence>
<dbReference type="Proteomes" id="UP001303222">
    <property type="component" value="Unassembled WGS sequence"/>
</dbReference>
<feature type="region of interest" description="Disordered" evidence="10">
    <location>
        <begin position="511"/>
        <end position="533"/>
    </location>
</feature>
<dbReference type="InterPro" id="IPR018957">
    <property type="entry name" value="Znf_C3HC4_RING-type"/>
</dbReference>
<dbReference type="PANTHER" id="PTHR45626">
    <property type="entry name" value="TRANSCRIPTION TERMINATION FACTOR 2-RELATED"/>
    <property type="match status" value="1"/>
</dbReference>
<keyword evidence="6" id="KW-0347">Helicase</keyword>
<evidence type="ECO:0000256" key="10">
    <source>
        <dbReference type="SAM" id="MobiDB-lite"/>
    </source>
</evidence>
<dbReference type="CDD" id="cd18793">
    <property type="entry name" value="SF2_C_SNF"/>
    <property type="match status" value="1"/>
</dbReference>
<feature type="compositionally biased region" description="Low complexity" evidence="10">
    <location>
        <begin position="1"/>
        <end position="21"/>
    </location>
</feature>
<feature type="compositionally biased region" description="Basic and acidic residues" evidence="10">
    <location>
        <begin position="1020"/>
        <end position="1036"/>
    </location>
</feature>
<dbReference type="PROSITE" id="PS51194">
    <property type="entry name" value="HELICASE_CTER"/>
    <property type="match status" value="1"/>
</dbReference>
<feature type="domain" description="Helicase C-terminal" evidence="13">
    <location>
        <begin position="1077"/>
        <end position="1226"/>
    </location>
</feature>
<dbReference type="GO" id="GO:0005737">
    <property type="term" value="C:cytoplasm"/>
    <property type="evidence" value="ECO:0007669"/>
    <property type="project" value="TreeGrafter"/>
</dbReference>
<feature type="compositionally biased region" description="Basic and acidic residues" evidence="10">
    <location>
        <begin position="511"/>
        <end position="529"/>
    </location>
</feature>
<evidence type="ECO:0000256" key="9">
    <source>
        <dbReference type="PROSITE-ProRule" id="PRU00175"/>
    </source>
</evidence>
<dbReference type="InterPro" id="IPR013083">
    <property type="entry name" value="Znf_RING/FYVE/PHD"/>
</dbReference>
<name>A0AAN6P1A5_9PEZI</name>
<feature type="region of interest" description="Disordered" evidence="10">
    <location>
        <begin position="115"/>
        <end position="271"/>
    </location>
</feature>
<evidence type="ECO:0000256" key="2">
    <source>
        <dbReference type="ARBA" id="ARBA00022723"/>
    </source>
</evidence>
<gene>
    <name evidence="14" type="ORF">QBC32DRAFT_311660</name>
</gene>
<evidence type="ECO:0000259" key="13">
    <source>
        <dbReference type="PROSITE" id="PS51194"/>
    </source>
</evidence>
<evidence type="ECO:0000313" key="15">
    <source>
        <dbReference type="Proteomes" id="UP001303222"/>
    </source>
</evidence>
<keyword evidence="5" id="KW-0378">Hydrolase</keyword>
<dbReference type="GO" id="GO:0005524">
    <property type="term" value="F:ATP binding"/>
    <property type="evidence" value="ECO:0007669"/>
    <property type="project" value="UniProtKB-KW"/>
</dbReference>
<dbReference type="PROSITE" id="PS51192">
    <property type="entry name" value="HELICASE_ATP_BIND_1"/>
    <property type="match status" value="1"/>
</dbReference>
<dbReference type="InterPro" id="IPR050628">
    <property type="entry name" value="SNF2_RAD54_helicase_TF"/>
</dbReference>
<comment type="similarity">
    <text evidence="1">Belongs to the SNF2/RAD54 helicase family.</text>
</comment>
<evidence type="ECO:0000256" key="6">
    <source>
        <dbReference type="ARBA" id="ARBA00022806"/>
    </source>
</evidence>
<dbReference type="CDD" id="cd18008">
    <property type="entry name" value="DEXDc_SHPRH-like"/>
    <property type="match status" value="1"/>
</dbReference>
<organism evidence="14 15">
    <name type="scientific">Pseudoneurospora amorphoporcata</name>
    <dbReference type="NCBI Taxonomy" id="241081"/>
    <lineage>
        <taxon>Eukaryota</taxon>
        <taxon>Fungi</taxon>
        <taxon>Dikarya</taxon>
        <taxon>Ascomycota</taxon>
        <taxon>Pezizomycotina</taxon>
        <taxon>Sordariomycetes</taxon>
        <taxon>Sordariomycetidae</taxon>
        <taxon>Sordariales</taxon>
        <taxon>Sordariaceae</taxon>
        <taxon>Pseudoneurospora</taxon>
    </lineage>
</organism>
<dbReference type="SMART" id="SM00487">
    <property type="entry name" value="DEXDc"/>
    <property type="match status" value="1"/>
</dbReference>
<dbReference type="GO" id="GO:0008094">
    <property type="term" value="F:ATP-dependent activity, acting on DNA"/>
    <property type="evidence" value="ECO:0007669"/>
    <property type="project" value="TreeGrafter"/>
</dbReference>
<dbReference type="GO" id="GO:0004386">
    <property type="term" value="F:helicase activity"/>
    <property type="evidence" value="ECO:0007669"/>
    <property type="project" value="UniProtKB-KW"/>
</dbReference>
<dbReference type="Pfam" id="PF00176">
    <property type="entry name" value="SNF2-rel_dom"/>
    <property type="match status" value="1"/>
</dbReference>
<evidence type="ECO:0000256" key="1">
    <source>
        <dbReference type="ARBA" id="ARBA00007025"/>
    </source>
</evidence>
<dbReference type="SMART" id="SM00184">
    <property type="entry name" value="RING"/>
    <property type="match status" value="1"/>
</dbReference>
<feature type="compositionally biased region" description="Polar residues" evidence="10">
    <location>
        <begin position="22"/>
        <end position="36"/>
    </location>
</feature>
<dbReference type="SUPFAM" id="SSF52540">
    <property type="entry name" value="P-loop containing nucleoside triphosphate hydrolases"/>
    <property type="match status" value="2"/>
</dbReference>
<dbReference type="InterPro" id="IPR038718">
    <property type="entry name" value="SNF2-like_sf"/>
</dbReference>
<dbReference type="PANTHER" id="PTHR45626:SF16">
    <property type="entry name" value="ATP-DEPENDENT HELICASE ULS1"/>
    <property type="match status" value="1"/>
</dbReference>
<dbReference type="InterPro" id="IPR027417">
    <property type="entry name" value="P-loop_NTPase"/>
</dbReference>
<dbReference type="InterPro" id="IPR014001">
    <property type="entry name" value="Helicase_ATP-bd"/>
</dbReference>
<feature type="domain" description="Helicase ATP-binding" evidence="12">
    <location>
        <begin position="548"/>
        <end position="741"/>
    </location>
</feature>
<protein>
    <submittedName>
        <fullName evidence="14">SNF2 family N-terminal domain-containing protein</fullName>
    </submittedName>
</protein>
<accession>A0AAN6P1A5</accession>
<dbReference type="GO" id="GO:0005634">
    <property type="term" value="C:nucleus"/>
    <property type="evidence" value="ECO:0007669"/>
    <property type="project" value="TreeGrafter"/>
</dbReference>
<dbReference type="AlphaFoldDB" id="A0AAN6P1A5"/>
<evidence type="ECO:0000256" key="3">
    <source>
        <dbReference type="ARBA" id="ARBA00022741"/>
    </source>
</evidence>
<proteinExistence type="inferred from homology"/>
<dbReference type="Gene3D" id="3.30.40.10">
    <property type="entry name" value="Zinc/RING finger domain, C3HC4 (zinc finger)"/>
    <property type="match status" value="1"/>
</dbReference>
<dbReference type="InterPro" id="IPR000330">
    <property type="entry name" value="SNF2_N"/>
</dbReference>
<dbReference type="SUPFAM" id="SSF57850">
    <property type="entry name" value="RING/U-box"/>
    <property type="match status" value="1"/>
</dbReference>
<evidence type="ECO:0000256" key="7">
    <source>
        <dbReference type="ARBA" id="ARBA00022833"/>
    </source>
</evidence>
<dbReference type="GO" id="GO:0000724">
    <property type="term" value="P:double-strand break repair via homologous recombination"/>
    <property type="evidence" value="ECO:0007669"/>
    <property type="project" value="TreeGrafter"/>
</dbReference>
<dbReference type="GO" id="GO:0008270">
    <property type="term" value="F:zinc ion binding"/>
    <property type="evidence" value="ECO:0007669"/>
    <property type="project" value="UniProtKB-KW"/>
</dbReference>
<feature type="region of interest" description="Disordered" evidence="10">
    <location>
        <begin position="1"/>
        <end position="42"/>
    </location>
</feature>
<dbReference type="FunFam" id="3.40.50.300:FF:002380">
    <property type="entry name" value="SWI/SNF family DNA-dependent ATPase, putative"/>
    <property type="match status" value="1"/>
</dbReference>
<reference evidence="14" key="2">
    <citation type="submission" date="2023-06" db="EMBL/GenBank/DDBJ databases">
        <authorList>
            <consortium name="Lawrence Berkeley National Laboratory"/>
            <person name="Mondo S.J."/>
            <person name="Hensen N."/>
            <person name="Bonometti L."/>
            <person name="Westerberg I."/>
            <person name="Brannstrom I.O."/>
            <person name="Guillou S."/>
            <person name="Cros-Aarteil S."/>
            <person name="Calhoun S."/>
            <person name="Haridas S."/>
            <person name="Kuo A."/>
            <person name="Pangilinan J."/>
            <person name="Riley R."/>
            <person name="Labutti K."/>
            <person name="Andreopoulos B."/>
            <person name="Lipzen A."/>
            <person name="Chen C."/>
            <person name="Yanf M."/>
            <person name="Daum C."/>
            <person name="Ng V."/>
            <person name="Clum A."/>
            <person name="Steindorff A."/>
            <person name="Ohm R."/>
            <person name="Martin F."/>
            <person name="Silar P."/>
            <person name="Natvig D."/>
            <person name="Lalanne C."/>
            <person name="Gautier V."/>
            <person name="Ament-Velasquez S.L."/>
            <person name="Kruys A."/>
            <person name="Hutchinson M.I."/>
            <person name="Powell A.J."/>
            <person name="Barry K."/>
            <person name="Miller A.N."/>
            <person name="Grigoriev I.V."/>
            <person name="Debuchy R."/>
            <person name="Gladieux P."/>
            <person name="Thoren M.H."/>
            <person name="Johannesson H."/>
        </authorList>
    </citation>
    <scope>NUCLEOTIDE SEQUENCE</scope>
    <source>
        <strain evidence="14">CBS 626.80</strain>
    </source>
</reference>
<evidence type="ECO:0000256" key="5">
    <source>
        <dbReference type="ARBA" id="ARBA00022801"/>
    </source>
</evidence>